<sequence>MKKEIKNITLVSIFLAVNCFVNVANAGIIPIGGFGVNSNFIDNGVITTEYRADGTVWEWLDLTVTNGISYNSIVRDLSDDNILNNSKTLNAHAGALIDVNGLSLSNASGWSSVSALEVVEMFNAFFGTSLVNGQFIEGNGIVQSSVIEQFISIFGDTYIEGNFDNNPRYSDLDFSKRQVGWASGQTSDLQKSRGTFSITRSRTFIVSDKDFVGNLGLESDSIDKIGLSAPSNANSNELFIGTWLAREITPVPEPTSIAMFTVALLGLAVGRRRRLI</sequence>
<accession>A0ABT9HZ35</accession>
<reference evidence="2 3" key="1">
    <citation type="submission" date="2022-11" db="EMBL/GenBank/DDBJ databases">
        <title>Viruses from the air-sea interface of a natural surface slick.</title>
        <authorList>
            <person name="Rahlff J."/>
            <person name="Holmfeldt K."/>
        </authorList>
    </citation>
    <scope>NUCLEOTIDE SEQUENCE [LARGE SCALE GENOMIC DNA]</scope>
    <source>
        <strain evidence="2 3">SMS4</strain>
    </source>
</reference>
<gene>
    <name evidence="2" type="ORF">ORJ04_10630</name>
</gene>
<feature type="domain" description="Ice-binding protein C-terminal" evidence="1">
    <location>
        <begin position="250"/>
        <end position="273"/>
    </location>
</feature>
<keyword evidence="3" id="KW-1185">Reference proteome</keyword>
<dbReference type="Proteomes" id="UP001231109">
    <property type="component" value="Unassembled WGS sequence"/>
</dbReference>
<dbReference type="NCBIfam" id="TIGR02595">
    <property type="entry name" value="PEP_CTERM"/>
    <property type="match status" value="1"/>
</dbReference>
<organism evidence="2 3">
    <name type="scientific">Rheinheimera baltica</name>
    <dbReference type="NCBI Taxonomy" id="67576"/>
    <lineage>
        <taxon>Bacteria</taxon>
        <taxon>Pseudomonadati</taxon>
        <taxon>Pseudomonadota</taxon>
        <taxon>Gammaproteobacteria</taxon>
        <taxon>Chromatiales</taxon>
        <taxon>Chromatiaceae</taxon>
        <taxon>Rheinheimera</taxon>
    </lineage>
</organism>
<evidence type="ECO:0000313" key="2">
    <source>
        <dbReference type="EMBL" id="MDP5136403.1"/>
    </source>
</evidence>
<protein>
    <submittedName>
        <fullName evidence="2">PEP-CTERM sorting domain-containing protein</fullName>
    </submittedName>
</protein>
<dbReference type="RefSeq" id="WP_305975737.1">
    <property type="nucleotide sequence ID" value="NZ_JAPJDZ010000023.1"/>
</dbReference>
<dbReference type="InterPro" id="IPR013424">
    <property type="entry name" value="Ice-binding_C"/>
</dbReference>
<comment type="caution">
    <text evidence="2">The sequence shown here is derived from an EMBL/GenBank/DDBJ whole genome shotgun (WGS) entry which is preliminary data.</text>
</comment>
<proteinExistence type="predicted"/>
<evidence type="ECO:0000259" key="1">
    <source>
        <dbReference type="Pfam" id="PF07589"/>
    </source>
</evidence>
<evidence type="ECO:0000313" key="3">
    <source>
        <dbReference type="Proteomes" id="UP001231109"/>
    </source>
</evidence>
<name>A0ABT9HZ35_9GAMM</name>
<dbReference type="EMBL" id="JAPJDZ010000023">
    <property type="protein sequence ID" value="MDP5136403.1"/>
    <property type="molecule type" value="Genomic_DNA"/>
</dbReference>
<dbReference type="Pfam" id="PF07589">
    <property type="entry name" value="PEP-CTERM"/>
    <property type="match status" value="1"/>
</dbReference>